<protein>
    <submittedName>
        <fullName evidence="1">Uncharacterized protein</fullName>
    </submittedName>
</protein>
<dbReference type="RefSeq" id="WP_404631857.1">
    <property type="nucleotide sequence ID" value="NZ_JADIKM010000002.1"/>
</dbReference>
<comment type="caution">
    <text evidence="1">The sequence shown here is derived from an EMBL/GenBank/DDBJ whole genome shotgun (WGS) entry which is preliminary data.</text>
</comment>
<accession>A0ABW8JUG8</accession>
<gene>
    <name evidence="1" type="ORF">ISP17_07960</name>
</gene>
<dbReference type="Proteomes" id="UP001620460">
    <property type="component" value="Unassembled WGS sequence"/>
</dbReference>
<proteinExistence type="predicted"/>
<sequence length="86" mass="9872">MLDPMRATSRQSRVSAKAHQALARLQTLSVENECLRDEWRRHSCGALQIRAASRKALHAVVGGSGRRWCGLRSTFLLPWLSWIFRR</sequence>
<keyword evidence="2" id="KW-1185">Reference proteome</keyword>
<dbReference type="EMBL" id="JADIKM010000002">
    <property type="protein sequence ID" value="MFK2903895.1"/>
    <property type="molecule type" value="Genomic_DNA"/>
</dbReference>
<reference evidence="1 2" key="1">
    <citation type="submission" date="2020-10" db="EMBL/GenBank/DDBJ databases">
        <title>Phylogeny of dyella-like bacteria.</title>
        <authorList>
            <person name="Fu J."/>
        </authorList>
    </citation>
    <scope>NUCLEOTIDE SEQUENCE [LARGE SCALE GENOMIC DNA]</scope>
    <source>
        <strain evidence="1 2">Gsoil3046</strain>
    </source>
</reference>
<organism evidence="1 2">
    <name type="scientific">Dyella ginsengisoli</name>
    <dbReference type="NCBI Taxonomy" id="363848"/>
    <lineage>
        <taxon>Bacteria</taxon>
        <taxon>Pseudomonadati</taxon>
        <taxon>Pseudomonadota</taxon>
        <taxon>Gammaproteobacteria</taxon>
        <taxon>Lysobacterales</taxon>
        <taxon>Rhodanobacteraceae</taxon>
        <taxon>Dyella</taxon>
    </lineage>
</organism>
<evidence type="ECO:0000313" key="1">
    <source>
        <dbReference type="EMBL" id="MFK2903895.1"/>
    </source>
</evidence>
<evidence type="ECO:0000313" key="2">
    <source>
        <dbReference type="Proteomes" id="UP001620460"/>
    </source>
</evidence>
<name>A0ABW8JUG8_9GAMM</name>